<evidence type="ECO:0000313" key="2">
    <source>
        <dbReference type="EMBL" id="CAA9370993.1"/>
    </source>
</evidence>
<proteinExistence type="predicted"/>
<feature type="non-terminal residue" evidence="2">
    <location>
        <position position="122"/>
    </location>
</feature>
<dbReference type="AlphaFoldDB" id="A0A6J4MY76"/>
<feature type="non-terminal residue" evidence="2">
    <location>
        <position position="1"/>
    </location>
</feature>
<sequence>QLRQRGPPLAPDLAIGSFAPEHGAAGRLLTDPQPALTQHEVRDRCAVLRGGGPARTARVQVDEGAGQPTAVDLRERTVVRQQHRLPRAGGRRPAHVVGQGPGGRRPEPAPAREGLRLPARRL</sequence>
<protein>
    <submittedName>
        <fullName evidence="2">Uncharacterized protein</fullName>
    </submittedName>
</protein>
<feature type="region of interest" description="Disordered" evidence="1">
    <location>
        <begin position="82"/>
        <end position="122"/>
    </location>
</feature>
<accession>A0A6J4MY76</accession>
<gene>
    <name evidence="2" type="ORF">AVDCRST_MAG60-47</name>
</gene>
<evidence type="ECO:0000256" key="1">
    <source>
        <dbReference type="SAM" id="MobiDB-lite"/>
    </source>
</evidence>
<reference evidence="2" key="1">
    <citation type="submission" date="2020-02" db="EMBL/GenBank/DDBJ databases">
        <authorList>
            <person name="Meier V. D."/>
        </authorList>
    </citation>
    <scope>NUCLEOTIDE SEQUENCE</scope>
    <source>
        <strain evidence="2">AVDCRST_MAG60</strain>
    </source>
</reference>
<organism evidence="2">
    <name type="scientific">uncultured Nocardioides sp</name>
    <dbReference type="NCBI Taxonomy" id="198441"/>
    <lineage>
        <taxon>Bacteria</taxon>
        <taxon>Bacillati</taxon>
        <taxon>Actinomycetota</taxon>
        <taxon>Actinomycetes</taxon>
        <taxon>Propionibacteriales</taxon>
        <taxon>Nocardioidaceae</taxon>
        <taxon>Nocardioides</taxon>
        <taxon>environmental samples</taxon>
    </lineage>
</organism>
<feature type="compositionally biased region" description="Basic residues" evidence="1">
    <location>
        <begin position="82"/>
        <end position="94"/>
    </location>
</feature>
<name>A0A6J4MY76_9ACTN</name>
<dbReference type="EMBL" id="CADCUN010000006">
    <property type="protein sequence ID" value="CAA9370993.1"/>
    <property type="molecule type" value="Genomic_DNA"/>
</dbReference>